<feature type="compositionally biased region" description="Polar residues" evidence="11">
    <location>
        <begin position="123"/>
        <end position="153"/>
    </location>
</feature>
<feature type="transmembrane region" description="Helical" evidence="12">
    <location>
        <begin position="1039"/>
        <end position="1057"/>
    </location>
</feature>
<dbReference type="GO" id="GO:0000139">
    <property type="term" value="C:Golgi membrane"/>
    <property type="evidence" value="ECO:0007669"/>
    <property type="project" value="UniProtKB-SubCell"/>
</dbReference>
<feature type="transmembrane region" description="Helical" evidence="12">
    <location>
        <begin position="380"/>
        <end position="398"/>
    </location>
</feature>
<feature type="transmembrane region" description="Helical" evidence="12">
    <location>
        <begin position="844"/>
        <end position="867"/>
    </location>
</feature>
<dbReference type="InterPro" id="IPR010989">
    <property type="entry name" value="SNARE"/>
</dbReference>
<reference evidence="14" key="1">
    <citation type="submission" date="2019-07" db="EMBL/GenBank/DDBJ databases">
        <authorList>
            <person name="Palmer J.M."/>
        </authorList>
    </citation>
    <scope>NUCLEOTIDE SEQUENCE</scope>
    <source>
        <strain evidence="14">PC9</strain>
    </source>
</reference>
<dbReference type="CDD" id="cd15851">
    <property type="entry name" value="SNARE_Syntaxin6"/>
    <property type="match status" value="1"/>
</dbReference>
<comment type="subcellular location">
    <subcellularLocation>
        <location evidence="2">Golgi apparatus membrane</location>
        <topology evidence="2">Single-pass type IV membrane protein</topology>
    </subcellularLocation>
    <subcellularLocation>
        <location evidence="1">Membrane</location>
        <topology evidence="1">Multi-pass membrane protein</topology>
    </subcellularLocation>
</comment>
<keyword evidence="8" id="KW-0333">Golgi apparatus</keyword>
<keyword evidence="6" id="KW-0653">Protein transport</keyword>
<evidence type="ECO:0000256" key="6">
    <source>
        <dbReference type="ARBA" id="ARBA00022927"/>
    </source>
</evidence>
<sequence>MAYTSEDPYNAVQEEIENSLQAARTLCSSYVRIRGYAGTEEEKEAREELQTSLDLLEVDLDDLDESVRNGDRIVETAEGARSFGLSEAEVQERRQYVRKVKKEIELMRSRLTTSVDQHPLSPSPKSRPSNTAPHPLASTSRVHSRAGSLNASLGGSRAASPRPEDDQAEWSRVEQQMLIEQQDRTMDSIAGTLSTLAQQAGLMGREINEHVEMLSDLEEGVDRSDSKLKTSMRRMQKFIRDTEDSKSGYCVVILIIILPPLPIFPVTMSETELAEKANAASTSTFVTALVFNVAVFAIQIALFTLLRPYFKAIYEPRTYVPPPSKRVKPLVPDKGSKTKSALSSFTWPIALWRADYKDIAAANGLDAYFYVRFLRMMVKILLPIWLLSWAVLLPVTSVNTNVEGNEGLNKFIFGNVATNQQKRYAAHIIMVFLFTGWIFYVIKHEMRHFVLTRQRHLIDPVHSASVQANTVLVTGIPSKYLSEQALISLFSHLPGGVKKVWINRDLKELPEIYDRRASACNKLESAETALLKTAAKLRLEGLKKSQKGKKGSKDHDVVASGDVERADTSIVPRDQRPRHRLGWIPFKGPKIDTIEWAREEIRICNELLGRGRGAIGGDKSGGRAGISGPRPLSSADSGGAGSAEGAAEGGKVSHVVGQVKSKIPGMGPKPEGEQKQNSVGGDPFPVVTSDYPALSSAFITFNRQIAAHMAAQVLTHHAPYRMGSKHLEVAPDDVVWGNLSLNPYEQKVRILLSYAATAGLILLWSIPVAFVGVISNIGQLCIEFAWLAWLCKLPKPVYGIIAGILPPVLLAVLMMLLPIVLRIFARAEGIPTRSGIELSLMTRFFIFQVIHSFLIITISSGLISAVQDLANNPTSIPTILAQKLPQASIFFLTYIVLQGLPGVAAGFLQIVPLAIYYVKLFILGSTPRAVYTIKYTCRNVQWGTLFPTTTLLVVITLGYSILAPIINGLACATFFGFYITYKFLFLWQYQQDLKTDTGGLFFPKAIQHVFVGLYIQQLCLCALFFLARDDTGSASAVPQGALMVVLIIFTALFNIMINQSYGPLLHHLPLTLADKTYNATASLNDESDAGSTAPVTGTEKQNAITTEDVRDEDIKADISKKERGMEKSDSRGLTEEDYGFSHPAATRPQRTIWIPQDTLGLGEEEVAGCRDAGVDADCTDAQMNEKGKVDISGSPPDQIKEE</sequence>
<dbReference type="Pfam" id="PF13967">
    <property type="entry name" value="RSN1_TM"/>
    <property type="match status" value="1"/>
</dbReference>
<dbReference type="OrthoDB" id="1076608at2759"/>
<dbReference type="PANTHER" id="PTHR13018">
    <property type="entry name" value="PROBABLE MEMBRANE PROTEIN DUF221-RELATED"/>
    <property type="match status" value="1"/>
</dbReference>
<feature type="region of interest" description="Disordered" evidence="11">
    <location>
        <begin position="543"/>
        <end position="568"/>
    </location>
</feature>
<dbReference type="InterPro" id="IPR000727">
    <property type="entry name" value="T_SNARE_dom"/>
</dbReference>
<dbReference type="EMBL" id="JACETU010000006">
    <property type="protein sequence ID" value="KAF7426214.1"/>
    <property type="molecule type" value="Genomic_DNA"/>
</dbReference>
<organism evidence="14 15">
    <name type="scientific">Pleurotus ostreatus</name>
    <name type="common">Oyster mushroom</name>
    <name type="synonym">White-rot fungus</name>
    <dbReference type="NCBI Taxonomy" id="5322"/>
    <lineage>
        <taxon>Eukaryota</taxon>
        <taxon>Fungi</taxon>
        <taxon>Dikarya</taxon>
        <taxon>Basidiomycota</taxon>
        <taxon>Agaricomycotina</taxon>
        <taxon>Agaricomycetes</taxon>
        <taxon>Agaricomycetidae</taxon>
        <taxon>Agaricales</taxon>
        <taxon>Pleurotineae</taxon>
        <taxon>Pleurotaceae</taxon>
        <taxon>Pleurotus</taxon>
    </lineage>
</organism>
<feature type="transmembrane region" description="Helical" evidence="12">
    <location>
        <begin position="797"/>
        <end position="824"/>
    </location>
</feature>
<keyword evidence="4" id="KW-0813">Transport</keyword>
<dbReference type="Pfam" id="PF14703">
    <property type="entry name" value="PHM7_cyt"/>
    <property type="match status" value="1"/>
</dbReference>
<dbReference type="SMART" id="SM00397">
    <property type="entry name" value="t_SNARE"/>
    <property type="match status" value="1"/>
</dbReference>
<name>A0A8H6ZRK5_PLEOS</name>
<evidence type="ECO:0000256" key="8">
    <source>
        <dbReference type="ARBA" id="ARBA00023034"/>
    </source>
</evidence>
<dbReference type="InterPro" id="IPR045122">
    <property type="entry name" value="Csc1-like"/>
</dbReference>
<dbReference type="InterPro" id="IPR015260">
    <property type="entry name" value="Syntaxin-6/10/61_N"/>
</dbReference>
<feature type="compositionally biased region" description="Basic and acidic residues" evidence="11">
    <location>
        <begin position="551"/>
        <end position="567"/>
    </location>
</feature>
<feature type="compositionally biased region" description="Low complexity" evidence="11">
    <location>
        <begin position="633"/>
        <end position="650"/>
    </location>
</feature>
<dbReference type="GO" id="GO:0005227">
    <property type="term" value="F:calcium-activated cation channel activity"/>
    <property type="evidence" value="ECO:0007669"/>
    <property type="project" value="InterPro"/>
</dbReference>
<dbReference type="Pfam" id="PF12621">
    <property type="entry name" value="PHM7_ext"/>
    <property type="match status" value="1"/>
</dbReference>
<accession>A0A8H6ZRK5</accession>
<feature type="region of interest" description="Disordered" evidence="11">
    <location>
        <begin position="1083"/>
        <end position="1144"/>
    </location>
</feature>
<dbReference type="InterPro" id="IPR003864">
    <property type="entry name" value="CSC1/OSCA1-like_7TM"/>
</dbReference>
<dbReference type="GO" id="GO:0015031">
    <property type="term" value="P:protein transport"/>
    <property type="evidence" value="ECO:0007669"/>
    <property type="project" value="UniProtKB-KW"/>
</dbReference>
<evidence type="ECO:0000256" key="12">
    <source>
        <dbReference type="SAM" id="Phobius"/>
    </source>
</evidence>
<feature type="transmembrane region" description="Helical" evidence="12">
    <location>
        <begin position="887"/>
        <end position="918"/>
    </location>
</feature>
<evidence type="ECO:0000256" key="9">
    <source>
        <dbReference type="ARBA" id="ARBA00023136"/>
    </source>
</evidence>
<dbReference type="PANTHER" id="PTHR13018:SF143">
    <property type="entry name" value="CSC1_OSCA1-LIKE 7TM REGION DOMAIN-CONTAINING PROTEIN"/>
    <property type="match status" value="1"/>
</dbReference>
<dbReference type="GO" id="GO:0048193">
    <property type="term" value="P:Golgi vesicle transport"/>
    <property type="evidence" value="ECO:0007669"/>
    <property type="project" value="InterPro"/>
</dbReference>
<feature type="transmembrane region" description="Helical" evidence="12">
    <location>
        <begin position="1008"/>
        <end position="1027"/>
    </location>
</feature>
<dbReference type="RefSeq" id="XP_036629518.1">
    <property type="nucleotide sequence ID" value="XM_036778090.1"/>
</dbReference>
<feature type="domain" description="T-SNARE coiled-coil homology" evidence="13">
    <location>
        <begin position="176"/>
        <end position="238"/>
    </location>
</feature>
<keyword evidence="9 12" id="KW-0472">Membrane</keyword>
<dbReference type="AlphaFoldDB" id="A0A8H6ZRK5"/>
<keyword evidence="15" id="KW-1185">Reference proteome</keyword>
<protein>
    <recommendedName>
        <fullName evidence="13">t-SNARE coiled-coil homology domain-containing protein</fullName>
    </recommendedName>
</protein>
<feature type="transmembrane region" description="Helical" evidence="12">
    <location>
        <begin position="751"/>
        <end position="777"/>
    </location>
</feature>
<comment type="similarity">
    <text evidence="3">Belongs to the CSC1 (TC 1.A.17) family.</text>
</comment>
<dbReference type="SUPFAM" id="SSF58038">
    <property type="entry name" value="SNARE fusion complex"/>
    <property type="match status" value="1"/>
</dbReference>
<dbReference type="InterPro" id="IPR032880">
    <property type="entry name" value="CSC1/OSCA1-like_N"/>
</dbReference>
<feature type="region of interest" description="Disordered" evidence="11">
    <location>
        <begin position="612"/>
        <end position="682"/>
    </location>
</feature>
<feature type="transmembrane region" description="Helical" evidence="12">
    <location>
        <begin position="247"/>
        <end position="265"/>
    </location>
</feature>
<comment type="caution">
    <text evidence="14">The sequence shown here is derived from an EMBL/GenBank/DDBJ whole genome shotgun (WGS) entry which is preliminary data.</text>
</comment>
<evidence type="ECO:0000256" key="7">
    <source>
        <dbReference type="ARBA" id="ARBA00022989"/>
    </source>
</evidence>
<dbReference type="Gene3D" id="1.20.5.110">
    <property type="match status" value="1"/>
</dbReference>
<keyword evidence="7 12" id="KW-1133">Transmembrane helix</keyword>
<dbReference type="VEuPathDB" id="FungiDB:PC9H_008581"/>
<keyword evidence="10" id="KW-0175">Coiled coil</keyword>
<feature type="compositionally biased region" description="Gly residues" evidence="11">
    <location>
        <begin position="612"/>
        <end position="625"/>
    </location>
</feature>
<dbReference type="GeneID" id="59378399"/>
<feature type="transmembrane region" description="Helical" evidence="12">
    <location>
        <begin position="939"/>
        <end position="959"/>
    </location>
</feature>
<gene>
    <name evidence="14" type="ORF">PC9H_008581</name>
</gene>
<dbReference type="PROSITE" id="PS50192">
    <property type="entry name" value="T_SNARE"/>
    <property type="match status" value="1"/>
</dbReference>
<feature type="transmembrane region" description="Helical" evidence="12">
    <location>
        <begin position="424"/>
        <end position="442"/>
    </location>
</feature>
<dbReference type="Proteomes" id="UP000623687">
    <property type="component" value="Unassembled WGS sequence"/>
</dbReference>
<evidence type="ECO:0000256" key="3">
    <source>
        <dbReference type="ARBA" id="ARBA00007779"/>
    </source>
</evidence>
<evidence type="ECO:0000256" key="10">
    <source>
        <dbReference type="SAM" id="Coils"/>
    </source>
</evidence>
<feature type="compositionally biased region" description="Basic and acidic residues" evidence="11">
    <location>
        <begin position="1112"/>
        <end position="1134"/>
    </location>
</feature>
<feature type="compositionally biased region" description="Basic and acidic residues" evidence="11">
    <location>
        <begin position="162"/>
        <end position="171"/>
    </location>
</feature>
<evidence type="ECO:0000313" key="14">
    <source>
        <dbReference type="EMBL" id="KAF7426214.1"/>
    </source>
</evidence>
<feature type="transmembrane region" description="Helical" evidence="12">
    <location>
        <begin position="965"/>
        <end position="987"/>
    </location>
</feature>
<evidence type="ECO:0000256" key="2">
    <source>
        <dbReference type="ARBA" id="ARBA00004409"/>
    </source>
</evidence>
<dbReference type="SUPFAM" id="SSF47661">
    <property type="entry name" value="t-snare proteins"/>
    <property type="match status" value="1"/>
</dbReference>
<dbReference type="Gene3D" id="1.20.58.90">
    <property type="match status" value="1"/>
</dbReference>
<evidence type="ECO:0000256" key="5">
    <source>
        <dbReference type="ARBA" id="ARBA00022692"/>
    </source>
</evidence>
<evidence type="ECO:0000256" key="4">
    <source>
        <dbReference type="ARBA" id="ARBA00022448"/>
    </source>
</evidence>
<feature type="region of interest" description="Disordered" evidence="11">
    <location>
        <begin position="109"/>
        <end position="171"/>
    </location>
</feature>
<feature type="coiled-coil region" evidence="10">
    <location>
        <begin position="39"/>
        <end position="66"/>
    </location>
</feature>
<evidence type="ECO:0000256" key="11">
    <source>
        <dbReference type="SAM" id="MobiDB-lite"/>
    </source>
</evidence>
<evidence type="ECO:0000256" key="1">
    <source>
        <dbReference type="ARBA" id="ARBA00004141"/>
    </source>
</evidence>
<dbReference type="InterPro" id="IPR027815">
    <property type="entry name" value="CSC1/OSCA1-like_cyt"/>
</dbReference>
<feature type="region of interest" description="Disordered" evidence="11">
    <location>
        <begin position="1181"/>
        <end position="1202"/>
    </location>
</feature>
<dbReference type="GO" id="GO:0005886">
    <property type="term" value="C:plasma membrane"/>
    <property type="evidence" value="ECO:0007669"/>
    <property type="project" value="TreeGrafter"/>
</dbReference>
<feature type="compositionally biased region" description="Polar residues" evidence="11">
    <location>
        <begin position="1083"/>
        <end position="1105"/>
    </location>
</feature>
<proteinExistence type="inferred from homology"/>
<dbReference type="Pfam" id="PF02714">
    <property type="entry name" value="RSN1_7TM"/>
    <property type="match status" value="1"/>
</dbReference>
<dbReference type="InterPro" id="IPR022257">
    <property type="entry name" value="PHM7_ext"/>
</dbReference>
<evidence type="ECO:0000259" key="13">
    <source>
        <dbReference type="PROSITE" id="PS50192"/>
    </source>
</evidence>
<dbReference type="Pfam" id="PF09177">
    <property type="entry name" value="STX6_10_61_N"/>
    <property type="match status" value="1"/>
</dbReference>
<evidence type="ECO:0000313" key="15">
    <source>
        <dbReference type="Proteomes" id="UP000623687"/>
    </source>
</evidence>
<feature type="transmembrane region" description="Helical" evidence="12">
    <location>
        <begin position="285"/>
        <end position="306"/>
    </location>
</feature>
<keyword evidence="5 12" id="KW-0812">Transmembrane</keyword>